<evidence type="ECO:0000313" key="2">
    <source>
        <dbReference type="Proteomes" id="UP000789366"/>
    </source>
</evidence>
<reference evidence="1" key="1">
    <citation type="submission" date="2021-06" db="EMBL/GenBank/DDBJ databases">
        <authorList>
            <person name="Kallberg Y."/>
            <person name="Tangrot J."/>
            <person name="Rosling A."/>
        </authorList>
    </citation>
    <scope>NUCLEOTIDE SEQUENCE</scope>
    <source>
        <strain evidence="1">28 12/20/2015</strain>
    </source>
</reference>
<sequence length="81" mass="9734">MHDQVSTFDQDVHEKENTHKRKYIERHEKVKFKIVELNCLIDYINKEWSANNLNYIEAIVNNLDHALTILKDIDKAKNKRL</sequence>
<evidence type="ECO:0000313" key="1">
    <source>
        <dbReference type="EMBL" id="CAG8488132.1"/>
    </source>
</evidence>
<keyword evidence="2" id="KW-1185">Reference proteome</keyword>
<proteinExistence type="predicted"/>
<dbReference type="Proteomes" id="UP000789366">
    <property type="component" value="Unassembled WGS sequence"/>
</dbReference>
<gene>
    <name evidence="1" type="ORF">SPELUC_LOCUS2436</name>
</gene>
<feature type="non-terminal residue" evidence="1">
    <location>
        <position position="81"/>
    </location>
</feature>
<dbReference type="EMBL" id="CAJVPW010001601">
    <property type="protein sequence ID" value="CAG8488132.1"/>
    <property type="molecule type" value="Genomic_DNA"/>
</dbReference>
<name>A0ACA9KQX7_9GLOM</name>
<accession>A0ACA9KQX7</accession>
<protein>
    <submittedName>
        <fullName evidence="1">15860_t:CDS:1</fullName>
    </submittedName>
</protein>
<comment type="caution">
    <text evidence="1">The sequence shown here is derived from an EMBL/GenBank/DDBJ whole genome shotgun (WGS) entry which is preliminary data.</text>
</comment>
<organism evidence="1 2">
    <name type="scientific">Cetraspora pellucida</name>
    <dbReference type="NCBI Taxonomy" id="1433469"/>
    <lineage>
        <taxon>Eukaryota</taxon>
        <taxon>Fungi</taxon>
        <taxon>Fungi incertae sedis</taxon>
        <taxon>Mucoromycota</taxon>
        <taxon>Glomeromycotina</taxon>
        <taxon>Glomeromycetes</taxon>
        <taxon>Diversisporales</taxon>
        <taxon>Gigasporaceae</taxon>
        <taxon>Cetraspora</taxon>
    </lineage>
</organism>